<evidence type="ECO:0000256" key="3">
    <source>
        <dbReference type="ARBA" id="ARBA00023004"/>
    </source>
</evidence>
<comment type="caution">
    <text evidence="7">The sequence shown here is derived from an EMBL/GenBank/DDBJ whole genome shotgun (WGS) entry which is preliminary data.</text>
</comment>
<proteinExistence type="predicted"/>
<feature type="domain" description="Radical SAM core" evidence="5">
    <location>
        <begin position="4"/>
        <end position="220"/>
    </location>
</feature>
<keyword evidence="2" id="KW-0479">Metal-binding</keyword>
<dbReference type="GO" id="GO:0003824">
    <property type="term" value="F:catalytic activity"/>
    <property type="evidence" value="ECO:0007669"/>
    <property type="project" value="InterPro"/>
</dbReference>
<evidence type="ECO:0000313" key="7">
    <source>
        <dbReference type="EMBL" id="RGR53320.1"/>
    </source>
</evidence>
<evidence type="ECO:0000313" key="6">
    <source>
        <dbReference type="EMBL" id="MCB6961932.1"/>
    </source>
</evidence>
<reference evidence="7 8" key="1">
    <citation type="submission" date="2018-08" db="EMBL/GenBank/DDBJ databases">
        <title>A genome reference for cultivated species of the human gut microbiota.</title>
        <authorList>
            <person name="Zou Y."/>
            <person name="Xue W."/>
            <person name="Luo G."/>
        </authorList>
    </citation>
    <scope>NUCLEOTIDE SEQUENCE [LARGE SCALE GENOMIC DNA]</scope>
    <source>
        <strain evidence="7 8">AF25-15</strain>
    </source>
</reference>
<dbReference type="Gene3D" id="3.20.20.70">
    <property type="entry name" value="Aldolase class I"/>
    <property type="match status" value="1"/>
</dbReference>
<organism evidence="7 8">
    <name type="scientific">Agathobacter rectalis</name>
    <dbReference type="NCBI Taxonomy" id="39491"/>
    <lineage>
        <taxon>Bacteria</taxon>
        <taxon>Bacillati</taxon>
        <taxon>Bacillota</taxon>
        <taxon>Clostridia</taxon>
        <taxon>Lachnospirales</taxon>
        <taxon>Lachnospiraceae</taxon>
        <taxon>Agathobacter</taxon>
    </lineage>
</organism>
<keyword evidence="1" id="KW-0949">S-adenosyl-L-methionine</keyword>
<dbReference type="GO" id="GO:0051536">
    <property type="term" value="F:iron-sulfur cluster binding"/>
    <property type="evidence" value="ECO:0007669"/>
    <property type="project" value="UniProtKB-KW"/>
</dbReference>
<evidence type="ECO:0000313" key="8">
    <source>
        <dbReference type="Proteomes" id="UP000266066"/>
    </source>
</evidence>
<sequence>MEEKELKIRLYLEICSACNLKCKYCFEKDYIPQFMDTDKLFNFANIIKPLVDDIVITGGEPTLHPDFFKIVEHFPEYTSIVITTNGSFLNINKIKELLAHHSNVKVQFSLDAIDHNFVDFVRGEGIYSKILNALYDLKEFSSQLSISSTLTLQTPEMIEAIYAFTKANHISCYFPSILPYGALVSNWSTLMPTQEKYICSEDKIFELIANDDLGIIHSNKLDMILGNFLRNTQKLSESTHIIKVDAFGHILCCPATDYANENSRITDIEDVQSCDEFEKILSGYSGCKSADRISSECADCSVEKYCQRTFCGNCIHLCAPNEEIIHYLCNTFKYHYKNLEDAFEE</sequence>
<dbReference type="InterPro" id="IPR006638">
    <property type="entry name" value="Elp3/MiaA/NifB-like_rSAM"/>
</dbReference>
<dbReference type="EMBL" id="QRUJ01000013">
    <property type="protein sequence ID" value="RGR53320.1"/>
    <property type="molecule type" value="Genomic_DNA"/>
</dbReference>
<protein>
    <submittedName>
        <fullName evidence="7">Radical SAM protein</fullName>
    </submittedName>
</protein>
<dbReference type="Pfam" id="PF04055">
    <property type="entry name" value="Radical_SAM"/>
    <property type="match status" value="1"/>
</dbReference>
<dbReference type="InterPro" id="IPR058240">
    <property type="entry name" value="rSAM_sf"/>
</dbReference>
<gene>
    <name evidence="7" type="ORF">DWY38_11505</name>
    <name evidence="6" type="ORF">LIZ82_13695</name>
</gene>
<dbReference type="SFLD" id="SFLDG01386">
    <property type="entry name" value="main_SPASM_domain-containing"/>
    <property type="match status" value="1"/>
</dbReference>
<dbReference type="PANTHER" id="PTHR11228">
    <property type="entry name" value="RADICAL SAM DOMAIN PROTEIN"/>
    <property type="match status" value="1"/>
</dbReference>
<dbReference type="SFLD" id="SFLDS00029">
    <property type="entry name" value="Radical_SAM"/>
    <property type="match status" value="1"/>
</dbReference>
<dbReference type="InterPro" id="IPR013785">
    <property type="entry name" value="Aldolase_TIM"/>
</dbReference>
<dbReference type="RefSeq" id="WP_118392413.1">
    <property type="nucleotide sequence ID" value="NZ_JAJCJQ010000027.1"/>
</dbReference>
<reference evidence="6" key="2">
    <citation type="submission" date="2021-10" db="EMBL/GenBank/DDBJ databases">
        <title>Collection of gut derived symbiotic bacterial strains cultured from healthy donors.</title>
        <authorList>
            <person name="Lin H."/>
            <person name="Littmann E."/>
            <person name="Kohout C."/>
            <person name="Pamer E.G."/>
        </authorList>
    </citation>
    <scope>NUCLEOTIDE SEQUENCE</scope>
    <source>
        <strain evidence="6">DFI.7.28A</strain>
    </source>
</reference>
<dbReference type="PROSITE" id="PS51918">
    <property type="entry name" value="RADICAL_SAM"/>
    <property type="match status" value="1"/>
</dbReference>
<evidence type="ECO:0000256" key="4">
    <source>
        <dbReference type="ARBA" id="ARBA00023014"/>
    </source>
</evidence>
<dbReference type="AlphaFoldDB" id="A0A395UW34"/>
<dbReference type="InterPro" id="IPR007197">
    <property type="entry name" value="rSAM"/>
</dbReference>
<dbReference type="PANTHER" id="PTHR11228:SF7">
    <property type="entry name" value="PQQA PEPTIDE CYCLASE"/>
    <property type="match status" value="1"/>
</dbReference>
<dbReference type="SFLD" id="SFLDG01067">
    <property type="entry name" value="SPASM/twitch_domain_containing"/>
    <property type="match status" value="1"/>
</dbReference>
<dbReference type="Proteomes" id="UP001197741">
    <property type="component" value="Unassembled WGS sequence"/>
</dbReference>
<evidence type="ECO:0000256" key="1">
    <source>
        <dbReference type="ARBA" id="ARBA00022691"/>
    </source>
</evidence>
<dbReference type="SUPFAM" id="SSF102114">
    <property type="entry name" value="Radical SAM enzymes"/>
    <property type="match status" value="1"/>
</dbReference>
<keyword evidence="4" id="KW-0411">Iron-sulfur</keyword>
<accession>A0A395UW34</accession>
<evidence type="ECO:0000256" key="2">
    <source>
        <dbReference type="ARBA" id="ARBA00022723"/>
    </source>
</evidence>
<keyword evidence="3" id="KW-0408">Iron</keyword>
<dbReference type="InterPro" id="IPR050377">
    <property type="entry name" value="Radical_SAM_PqqE_MftC-like"/>
</dbReference>
<dbReference type="Proteomes" id="UP000266066">
    <property type="component" value="Unassembled WGS sequence"/>
</dbReference>
<dbReference type="GO" id="GO:0046872">
    <property type="term" value="F:metal ion binding"/>
    <property type="evidence" value="ECO:0007669"/>
    <property type="project" value="UniProtKB-KW"/>
</dbReference>
<evidence type="ECO:0000259" key="5">
    <source>
        <dbReference type="PROSITE" id="PS51918"/>
    </source>
</evidence>
<dbReference type="CDD" id="cd01335">
    <property type="entry name" value="Radical_SAM"/>
    <property type="match status" value="1"/>
</dbReference>
<name>A0A395UW34_9FIRM</name>
<dbReference type="SMART" id="SM00729">
    <property type="entry name" value="Elp3"/>
    <property type="match status" value="1"/>
</dbReference>
<dbReference type="EMBL" id="JAJCJQ010000027">
    <property type="protein sequence ID" value="MCB6961932.1"/>
    <property type="molecule type" value="Genomic_DNA"/>
</dbReference>